<accession>A0A8H4T0U4</accession>
<dbReference type="AlphaFoldDB" id="A0A8H4T0U4"/>
<dbReference type="OrthoDB" id="5038058at2759"/>
<evidence type="ECO:0000313" key="2">
    <source>
        <dbReference type="Proteomes" id="UP000604273"/>
    </source>
</evidence>
<keyword evidence="2" id="KW-1185">Reference proteome</keyword>
<organism evidence="1 2">
    <name type="scientific">Fusarium gaditjirri</name>
    <dbReference type="NCBI Taxonomy" id="282569"/>
    <lineage>
        <taxon>Eukaryota</taxon>
        <taxon>Fungi</taxon>
        <taxon>Dikarya</taxon>
        <taxon>Ascomycota</taxon>
        <taxon>Pezizomycotina</taxon>
        <taxon>Sordariomycetes</taxon>
        <taxon>Hypocreomycetidae</taxon>
        <taxon>Hypocreales</taxon>
        <taxon>Nectriaceae</taxon>
        <taxon>Fusarium</taxon>
        <taxon>Fusarium nisikadoi species complex</taxon>
    </lineage>
</organism>
<dbReference type="EMBL" id="JABFAI010000243">
    <property type="protein sequence ID" value="KAF4949255.1"/>
    <property type="molecule type" value="Genomic_DNA"/>
</dbReference>
<name>A0A8H4T0U4_9HYPO</name>
<protein>
    <submittedName>
        <fullName evidence="1">Uncharacterized protein</fullName>
    </submittedName>
</protein>
<comment type="caution">
    <text evidence="1">The sequence shown here is derived from an EMBL/GenBank/DDBJ whole genome shotgun (WGS) entry which is preliminary data.</text>
</comment>
<reference evidence="1" key="1">
    <citation type="journal article" date="2020" name="BMC Genomics">
        <title>Correction to: Identification and distribution of gene clusters required for synthesis of sphingolipid metabolism inhibitors in diverse species of the filamentous fungus Fusarium.</title>
        <authorList>
            <person name="Kim H.S."/>
            <person name="Lohmar J.M."/>
            <person name="Busman M."/>
            <person name="Brown D.W."/>
            <person name="Naumann T.A."/>
            <person name="Divon H.H."/>
            <person name="Lysoe E."/>
            <person name="Uhlig S."/>
            <person name="Proctor R.H."/>
        </authorList>
    </citation>
    <scope>NUCLEOTIDE SEQUENCE</scope>
    <source>
        <strain evidence="1">NRRL 45417</strain>
    </source>
</reference>
<proteinExistence type="predicted"/>
<evidence type="ECO:0000313" key="1">
    <source>
        <dbReference type="EMBL" id="KAF4949255.1"/>
    </source>
</evidence>
<reference evidence="1" key="2">
    <citation type="submission" date="2020-05" db="EMBL/GenBank/DDBJ databases">
        <authorList>
            <person name="Kim H.-S."/>
            <person name="Proctor R.H."/>
            <person name="Brown D.W."/>
        </authorList>
    </citation>
    <scope>NUCLEOTIDE SEQUENCE</scope>
    <source>
        <strain evidence="1">NRRL 45417</strain>
    </source>
</reference>
<gene>
    <name evidence="1" type="ORF">FGADI_9026</name>
</gene>
<sequence>MGLPRSLDVYRDDNLIIQDYDGIFALPRPLPPLSTETLVNCIFDAYRNSTKARLMALTDITPCLCVVGPIESIGAGMVAMVVTSEVEYYKLLRSNPGEGQPRPASLSIFSLYNDSFDLIENAGTVILAWRFYGVDDSPFMDRQGRALPLRANTHPDLSYPFQLSLAAQVESSDAAEIKTLRLELGQARAEVLNSRILKEYMQAKWLATIRDAEDQVHERRTAELVKKCIAKRFEQAQKNDGKTQNIIRLATEKDIDNRAEEMTKDEDDEATRPFTKYDYEVFIQAFFAAVDTIQKDDEKVVKGK</sequence>
<dbReference type="Proteomes" id="UP000604273">
    <property type="component" value="Unassembled WGS sequence"/>
</dbReference>